<feature type="transmembrane region" description="Helical" evidence="6">
    <location>
        <begin position="219"/>
        <end position="240"/>
    </location>
</feature>
<feature type="transmembrane region" description="Helical" evidence="6">
    <location>
        <begin position="274"/>
        <end position="293"/>
    </location>
</feature>
<dbReference type="InterPro" id="IPR037185">
    <property type="entry name" value="EmrE-like"/>
</dbReference>
<reference evidence="8" key="2">
    <citation type="journal article" date="2018" name="ISME J.">
        <title>A dynamic microbial community with high functional redundancy inhabits the cold, oxic subseafloor aquifer.</title>
        <authorList>
            <person name="Tully B.J."/>
            <person name="Wheat C.G."/>
            <person name="Glazer B.T."/>
            <person name="Huber J.A."/>
        </authorList>
    </citation>
    <scope>NUCLEOTIDE SEQUENCE</scope>
    <source>
        <strain evidence="8">NORP83</strain>
    </source>
</reference>
<feature type="transmembrane region" description="Helical" evidence="6">
    <location>
        <begin position="39"/>
        <end position="59"/>
    </location>
</feature>
<name>A0A2A4Z2I3_9PROT</name>
<dbReference type="InterPro" id="IPR050638">
    <property type="entry name" value="AA-Vitamin_Transporters"/>
</dbReference>
<evidence type="ECO:0000256" key="2">
    <source>
        <dbReference type="ARBA" id="ARBA00007362"/>
    </source>
</evidence>
<feature type="transmembrane region" description="Helical" evidence="6">
    <location>
        <begin position="187"/>
        <end position="207"/>
    </location>
</feature>
<dbReference type="Pfam" id="PF00892">
    <property type="entry name" value="EamA"/>
    <property type="match status" value="1"/>
</dbReference>
<accession>A0A2A4Z2I3</accession>
<feature type="transmembrane region" description="Helical" evidence="6">
    <location>
        <begin position="71"/>
        <end position="93"/>
    </location>
</feature>
<keyword evidence="5 6" id="KW-0472">Membrane</keyword>
<dbReference type="AlphaFoldDB" id="A0A2A4Z2I3"/>
<dbReference type="PANTHER" id="PTHR32322">
    <property type="entry name" value="INNER MEMBRANE TRANSPORTER"/>
    <property type="match status" value="1"/>
</dbReference>
<proteinExistence type="inferred from homology"/>
<dbReference type="InterPro" id="IPR000620">
    <property type="entry name" value="EamA_dom"/>
</dbReference>
<evidence type="ECO:0000256" key="3">
    <source>
        <dbReference type="ARBA" id="ARBA00022692"/>
    </source>
</evidence>
<comment type="similarity">
    <text evidence="2">Belongs to the EamA transporter family.</text>
</comment>
<feature type="transmembrane region" description="Helical" evidence="6">
    <location>
        <begin position="130"/>
        <end position="149"/>
    </location>
</feature>
<dbReference type="SUPFAM" id="SSF103481">
    <property type="entry name" value="Multidrug resistance efflux transporter EmrE"/>
    <property type="match status" value="2"/>
</dbReference>
<evidence type="ECO:0000256" key="5">
    <source>
        <dbReference type="ARBA" id="ARBA00023136"/>
    </source>
</evidence>
<feature type="transmembrane region" description="Helical" evidence="6">
    <location>
        <begin position="247"/>
        <end position="268"/>
    </location>
</feature>
<gene>
    <name evidence="8" type="ORF">COB13_08220</name>
</gene>
<organism evidence="8">
    <name type="scientific">OCS116 cluster bacterium</name>
    <dbReference type="NCBI Taxonomy" id="2030921"/>
    <lineage>
        <taxon>Bacteria</taxon>
        <taxon>Pseudomonadati</taxon>
        <taxon>Pseudomonadota</taxon>
        <taxon>Alphaproteobacteria</taxon>
        <taxon>OCS116 cluster</taxon>
    </lineage>
</organism>
<dbReference type="EMBL" id="NVUS01000009">
    <property type="protein sequence ID" value="PCJ00940.1"/>
    <property type="molecule type" value="Genomic_DNA"/>
</dbReference>
<dbReference type="GO" id="GO:0016020">
    <property type="term" value="C:membrane"/>
    <property type="evidence" value="ECO:0007669"/>
    <property type="project" value="UniProtKB-SubCell"/>
</dbReference>
<sequence length="297" mass="31119">MTKSTLLQNPIALLLMTGILIGFNFPLGKIAGDAGISPVLWAFILSLGAAGFLLPALLITRKLTLPHGKMIGYIVISGLISFVIPNLLLFSTIPHAGAGYTGLMFALSPVFTLGLSLLFKPKSPSRLGTIGIFIGLIGAAIVSITRGSGVEAPPLIWLIAALLIPMSLACGNIYRTIAWPKDASPDILAFYSHAFAASTFALILLFTTGNIDLAALSPVPLAALLQMLVAGLTFPIFFRLQKIGGPVLLSQIGYVAAAVGLLIATLFLGESYSLSTWFGAGIIGSGILVTIWAQRTQ</sequence>
<evidence type="ECO:0000313" key="8">
    <source>
        <dbReference type="EMBL" id="PCJ00940.1"/>
    </source>
</evidence>
<keyword evidence="3 6" id="KW-0812">Transmembrane</keyword>
<protein>
    <submittedName>
        <fullName evidence="8">EamA family transporter</fullName>
    </submittedName>
</protein>
<evidence type="ECO:0000256" key="4">
    <source>
        <dbReference type="ARBA" id="ARBA00022989"/>
    </source>
</evidence>
<evidence type="ECO:0000259" key="7">
    <source>
        <dbReference type="Pfam" id="PF00892"/>
    </source>
</evidence>
<feature type="transmembrane region" description="Helical" evidence="6">
    <location>
        <begin position="99"/>
        <end position="118"/>
    </location>
</feature>
<evidence type="ECO:0000256" key="6">
    <source>
        <dbReference type="SAM" id="Phobius"/>
    </source>
</evidence>
<comment type="caution">
    <text evidence="8">The sequence shown here is derived from an EMBL/GenBank/DDBJ whole genome shotgun (WGS) entry which is preliminary data.</text>
</comment>
<feature type="domain" description="EamA" evidence="7">
    <location>
        <begin position="11"/>
        <end position="143"/>
    </location>
</feature>
<comment type="subcellular location">
    <subcellularLocation>
        <location evidence="1">Membrane</location>
        <topology evidence="1">Multi-pass membrane protein</topology>
    </subcellularLocation>
</comment>
<feature type="transmembrane region" description="Helical" evidence="6">
    <location>
        <begin position="155"/>
        <end position="175"/>
    </location>
</feature>
<evidence type="ECO:0000256" key="1">
    <source>
        <dbReference type="ARBA" id="ARBA00004141"/>
    </source>
</evidence>
<keyword evidence="4 6" id="KW-1133">Transmembrane helix</keyword>
<dbReference type="PANTHER" id="PTHR32322:SF2">
    <property type="entry name" value="EAMA DOMAIN-CONTAINING PROTEIN"/>
    <property type="match status" value="1"/>
</dbReference>
<reference key="1">
    <citation type="submission" date="2017-08" db="EMBL/GenBank/DDBJ databases">
        <title>A dynamic microbial community with high functional redundancy inhabits the cold, oxic subseafloor aquifer.</title>
        <authorList>
            <person name="Tully B.J."/>
            <person name="Wheat C.G."/>
            <person name="Glazer B.T."/>
            <person name="Huber J.A."/>
        </authorList>
    </citation>
    <scope>NUCLEOTIDE SEQUENCE [LARGE SCALE GENOMIC DNA]</scope>
</reference>
<feature type="transmembrane region" description="Helical" evidence="6">
    <location>
        <begin position="7"/>
        <end position="27"/>
    </location>
</feature>